<organism evidence="7 8">
    <name type="scientific">Rhodotorula toruloides</name>
    <name type="common">Yeast</name>
    <name type="synonym">Rhodosporidium toruloides</name>
    <dbReference type="NCBI Taxonomy" id="5286"/>
    <lineage>
        <taxon>Eukaryota</taxon>
        <taxon>Fungi</taxon>
        <taxon>Dikarya</taxon>
        <taxon>Basidiomycota</taxon>
        <taxon>Pucciniomycotina</taxon>
        <taxon>Microbotryomycetes</taxon>
        <taxon>Sporidiobolales</taxon>
        <taxon>Sporidiobolaceae</taxon>
        <taxon>Rhodotorula</taxon>
    </lineage>
</organism>
<evidence type="ECO:0000256" key="3">
    <source>
        <dbReference type="ARBA" id="ARBA00022989"/>
    </source>
</evidence>
<feature type="transmembrane region" description="Helical" evidence="5">
    <location>
        <begin position="223"/>
        <end position="241"/>
    </location>
</feature>
<dbReference type="PANTHER" id="PTHR31465">
    <property type="entry name" value="PROTEIN RTA1-RELATED"/>
    <property type="match status" value="1"/>
</dbReference>
<keyword evidence="4 5" id="KW-0472">Membrane</keyword>
<dbReference type="GO" id="GO:0016020">
    <property type="term" value="C:membrane"/>
    <property type="evidence" value="ECO:0007669"/>
    <property type="project" value="UniProtKB-SubCell"/>
</dbReference>
<gene>
    <name evidence="7" type="primary">FGENESH: predicted gene_3.30</name>
    <name evidence="7" type="ORF">BN2166_0015790</name>
</gene>
<sequence length="308" mass="34192">MSSRSLVAASLLALVALARPVRAADDAPHSIETRKGPAIIAFVLFGAVFLVHCFQYIRNRRRGNKGMLTLIIGMFFMSLGFLLRTSKTQYAWQFLPCAFLATDYIILSRLGRAVGPEPAKRCLPISPSAISWLFILSDCVTFAGQATGTVFIIIGGDWTSIGNKLAIAGLILQVVSFAIFTFLLFLFSRRLRSQYPNIYASPESGSHNLRRPFVSEPVNDVRLLVRIVGLTCIGFMIRSVFRLVEQCDGFFGTIASHEVFFYLFDTIPLLLSVALFGLVWPPRYIKGCALASAHDEMGESVDLHRAWK</sequence>
<keyword evidence="6" id="KW-0732">Signal</keyword>
<proteinExistence type="predicted"/>
<feature type="transmembrane region" description="Helical" evidence="5">
    <location>
        <begin position="66"/>
        <end position="84"/>
    </location>
</feature>
<dbReference type="OMA" id="CATIMIR"/>
<comment type="subcellular location">
    <subcellularLocation>
        <location evidence="1">Membrane</location>
        <topology evidence="1">Multi-pass membrane protein</topology>
    </subcellularLocation>
</comment>
<evidence type="ECO:0000313" key="7">
    <source>
        <dbReference type="EMBL" id="CTR05718.1"/>
    </source>
</evidence>
<accession>A0A0K3CA22</accession>
<feature type="transmembrane region" description="Helical" evidence="5">
    <location>
        <begin position="261"/>
        <end position="280"/>
    </location>
</feature>
<dbReference type="PANTHER" id="PTHR31465:SF1">
    <property type="entry name" value="PROTEIN RTA1-RELATED"/>
    <property type="match status" value="1"/>
</dbReference>
<dbReference type="Pfam" id="PF04479">
    <property type="entry name" value="RTA1"/>
    <property type="match status" value="1"/>
</dbReference>
<dbReference type="AlphaFoldDB" id="A0A0K3CA22"/>
<feature type="transmembrane region" description="Helical" evidence="5">
    <location>
        <begin position="39"/>
        <end position="57"/>
    </location>
</feature>
<feature type="transmembrane region" description="Helical" evidence="5">
    <location>
        <begin position="166"/>
        <end position="187"/>
    </location>
</feature>
<feature type="chain" id="PRO_5005494977" evidence="6">
    <location>
        <begin position="24"/>
        <end position="308"/>
    </location>
</feature>
<evidence type="ECO:0000256" key="4">
    <source>
        <dbReference type="ARBA" id="ARBA00023136"/>
    </source>
</evidence>
<reference evidence="7 8" key="1">
    <citation type="submission" date="2015-07" db="EMBL/GenBank/DDBJ databases">
        <authorList>
            <person name="Cajimat M.N.B."/>
            <person name="Milazzo M.L."/>
            <person name="Fulhorst C.F."/>
        </authorList>
    </citation>
    <scope>NUCLEOTIDE SEQUENCE [LARGE SCALE GENOMIC DNA]</scope>
    <source>
        <strain evidence="7">Single colony</strain>
    </source>
</reference>
<keyword evidence="3 5" id="KW-1133">Transmembrane helix</keyword>
<dbReference type="Proteomes" id="UP000199069">
    <property type="component" value="Unassembled WGS sequence"/>
</dbReference>
<feature type="signal peptide" evidence="6">
    <location>
        <begin position="1"/>
        <end position="23"/>
    </location>
</feature>
<evidence type="ECO:0000256" key="2">
    <source>
        <dbReference type="ARBA" id="ARBA00022692"/>
    </source>
</evidence>
<keyword evidence="2 5" id="KW-0812">Transmembrane</keyword>
<keyword evidence="8" id="KW-1185">Reference proteome</keyword>
<evidence type="ECO:0000256" key="6">
    <source>
        <dbReference type="SAM" id="SignalP"/>
    </source>
</evidence>
<dbReference type="InterPro" id="IPR007568">
    <property type="entry name" value="RTA1"/>
</dbReference>
<feature type="transmembrane region" description="Helical" evidence="5">
    <location>
        <begin position="129"/>
        <end position="154"/>
    </location>
</feature>
<dbReference type="EMBL" id="CWKI01000003">
    <property type="protein sequence ID" value="CTR05718.1"/>
    <property type="molecule type" value="Genomic_DNA"/>
</dbReference>
<evidence type="ECO:0000256" key="5">
    <source>
        <dbReference type="SAM" id="Phobius"/>
    </source>
</evidence>
<name>A0A0K3CA22_RHOTO</name>
<protein>
    <submittedName>
        <fullName evidence="7">BY PROTMAP: gi|472582307|gb|EMS19999.1| RTA-like protein [Rhodosporidium toruloides NP11]</fullName>
    </submittedName>
</protein>
<evidence type="ECO:0000313" key="8">
    <source>
        <dbReference type="Proteomes" id="UP000199069"/>
    </source>
</evidence>
<feature type="transmembrane region" description="Helical" evidence="5">
    <location>
        <begin position="90"/>
        <end position="108"/>
    </location>
</feature>
<evidence type="ECO:0000256" key="1">
    <source>
        <dbReference type="ARBA" id="ARBA00004141"/>
    </source>
</evidence>